<dbReference type="RefSeq" id="WP_209377384.1">
    <property type="nucleotide sequence ID" value="NZ_JAGIZB010000001.1"/>
</dbReference>
<dbReference type="Proteomes" id="UP000681594">
    <property type="component" value="Unassembled WGS sequence"/>
</dbReference>
<sequence>MDDTKPTSGETITSVSQDRIRRALAGEITIDDFSEAETGSYFSQLGAAMQQPAAAQVEFYAQLGADEDAPGISESDLYGWHPAPGLCSDRL</sequence>
<name>A0ABS4A823_9PROT</name>
<reference evidence="1 2" key="1">
    <citation type="submission" date="2021-03" db="EMBL/GenBank/DDBJ databases">
        <authorList>
            <person name="So Y."/>
        </authorList>
    </citation>
    <scope>NUCLEOTIDE SEQUENCE [LARGE SCALE GENOMIC DNA]</scope>
    <source>
        <strain evidence="1 2">SSH11</strain>
    </source>
</reference>
<comment type="caution">
    <text evidence="1">The sequence shown here is derived from an EMBL/GenBank/DDBJ whole genome shotgun (WGS) entry which is preliminary data.</text>
</comment>
<evidence type="ECO:0000313" key="2">
    <source>
        <dbReference type="Proteomes" id="UP000681594"/>
    </source>
</evidence>
<keyword evidence="2" id="KW-1185">Reference proteome</keyword>
<gene>
    <name evidence="1" type="ORF">J8J14_00025</name>
</gene>
<proteinExistence type="predicted"/>
<organism evidence="1 2">
    <name type="scientific">Pararoseomonas baculiformis</name>
    <dbReference type="NCBI Taxonomy" id="2820812"/>
    <lineage>
        <taxon>Bacteria</taxon>
        <taxon>Pseudomonadati</taxon>
        <taxon>Pseudomonadota</taxon>
        <taxon>Alphaproteobacteria</taxon>
        <taxon>Acetobacterales</taxon>
        <taxon>Acetobacteraceae</taxon>
        <taxon>Pararoseomonas</taxon>
    </lineage>
</organism>
<dbReference type="EMBL" id="JAGIZB010000001">
    <property type="protein sequence ID" value="MBP0443150.1"/>
    <property type="molecule type" value="Genomic_DNA"/>
</dbReference>
<evidence type="ECO:0000313" key="1">
    <source>
        <dbReference type="EMBL" id="MBP0443150.1"/>
    </source>
</evidence>
<accession>A0ABS4A823</accession>
<protein>
    <submittedName>
        <fullName evidence="1">Uncharacterized protein</fullName>
    </submittedName>
</protein>